<dbReference type="PANTHER" id="PTHR39166">
    <property type="entry name" value="BLL1166 PROTEIN"/>
    <property type="match status" value="1"/>
</dbReference>
<evidence type="ECO:0000313" key="1">
    <source>
        <dbReference type="EMBL" id="MBX7483320.1"/>
    </source>
</evidence>
<comment type="caution">
    <text evidence="1">The sequence shown here is derived from an EMBL/GenBank/DDBJ whole genome shotgun (WGS) entry which is preliminary data.</text>
</comment>
<evidence type="ECO:0000313" key="2">
    <source>
        <dbReference type="Proteomes" id="UP000755104"/>
    </source>
</evidence>
<dbReference type="InterPro" id="IPR009267">
    <property type="entry name" value="NTP_transf_6"/>
</dbReference>
<dbReference type="Proteomes" id="UP000755104">
    <property type="component" value="Unassembled WGS sequence"/>
</dbReference>
<gene>
    <name evidence="1" type="ORF">K3174_12335</name>
</gene>
<sequence length="103" mass="11714">MKNQARMHGRNADRPYQSVAEAMRYWPETATAIAVRIDCTGLIEVNAPLGLEDLITFQLRPGPPFREEKLPIFFERVSAKNWIKRYPKLEMAVSASGTSSRYG</sequence>
<accession>A0ABS7J7N3</accession>
<dbReference type="EMBL" id="JAIGNO010000008">
    <property type="protein sequence ID" value="MBX7483320.1"/>
    <property type="molecule type" value="Genomic_DNA"/>
</dbReference>
<dbReference type="Pfam" id="PF06042">
    <property type="entry name" value="NTP_transf_6"/>
    <property type="match status" value="1"/>
</dbReference>
<protein>
    <submittedName>
        <fullName evidence="1">Nucleotidyltransferase family protein</fullName>
    </submittedName>
</protein>
<reference evidence="1 2" key="1">
    <citation type="submission" date="2021-08" db="EMBL/GenBank/DDBJ databases">
        <title>Comparative Genomics Analysis of the Genus Qipengyuania Reveals Extensive Genetic Diversity and Metabolic Versatility, Including the Description of Fifteen Novel Species.</title>
        <authorList>
            <person name="Liu Y."/>
        </authorList>
    </citation>
    <scope>NUCLEOTIDE SEQUENCE [LARGE SCALE GENOMIC DNA]</scope>
    <source>
        <strain evidence="1 2">6D47A</strain>
    </source>
</reference>
<name>A0ABS7J7N3_9SPHN</name>
<proteinExistence type="predicted"/>
<dbReference type="RefSeq" id="WP_221558896.1">
    <property type="nucleotide sequence ID" value="NZ_JAIGNO010000008.1"/>
</dbReference>
<keyword evidence="2" id="KW-1185">Reference proteome</keyword>
<organism evidence="1 2">
    <name type="scientific">Qipengyuania qiaonensis</name>
    <dbReference type="NCBI Taxonomy" id="2867240"/>
    <lineage>
        <taxon>Bacteria</taxon>
        <taxon>Pseudomonadati</taxon>
        <taxon>Pseudomonadota</taxon>
        <taxon>Alphaproteobacteria</taxon>
        <taxon>Sphingomonadales</taxon>
        <taxon>Erythrobacteraceae</taxon>
        <taxon>Qipengyuania</taxon>
    </lineage>
</organism>
<dbReference type="PANTHER" id="PTHR39166:SF1">
    <property type="entry name" value="BLL1166 PROTEIN"/>
    <property type="match status" value="1"/>
</dbReference>